<dbReference type="SUPFAM" id="SSF48452">
    <property type="entry name" value="TPR-like"/>
    <property type="match status" value="1"/>
</dbReference>
<dbReference type="Gene3D" id="1.25.40.10">
    <property type="entry name" value="Tetratricopeptide repeat domain"/>
    <property type="match status" value="1"/>
</dbReference>
<dbReference type="InterPro" id="IPR016982">
    <property type="entry name" value="Mms48"/>
</dbReference>
<dbReference type="InterPro" id="IPR010817">
    <property type="entry name" value="HemY_N"/>
</dbReference>
<protein>
    <submittedName>
        <fullName evidence="8">Heme biosynthesis protein HemY</fullName>
    </submittedName>
</protein>
<dbReference type="Pfam" id="PF07219">
    <property type="entry name" value="HemY_N"/>
    <property type="match status" value="1"/>
</dbReference>
<keyword evidence="4 6" id="KW-0472">Membrane</keyword>
<evidence type="ECO:0000259" key="7">
    <source>
        <dbReference type="Pfam" id="PF07219"/>
    </source>
</evidence>
<keyword evidence="9" id="KW-1185">Reference proteome</keyword>
<evidence type="ECO:0000256" key="4">
    <source>
        <dbReference type="ARBA" id="ARBA00023136"/>
    </source>
</evidence>
<organism evidence="8 9">
    <name type="scientific">Amylibacter marinus</name>
    <dbReference type="NCBI Taxonomy" id="1475483"/>
    <lineage>
        <taxon>Bacteria</taxon>
        <taxon>Pseudomonadati</taxon>
        <taxon>Pseudomonadota</taxon>
        <taxon>Alphaproteobacteria</taxon>
        <taxon>Rhodobacterales</taxon>
        <taxon>Paracoccaceae</taxon>
        <taxon>Amylibacter</taxon>
    </lineage>
</organism>
<sequence>MLWTITKFFLFVAIIATITYAAGLVMDTGGSVVVEFGGYELAITPIQALIGVLVLVLALWLLQYALGICMAVFHFFNGDETSISRYFNRNREERGYQALTEGLVALAAGEGKQAIDKAAQAERYLDRPNLTNLMNATAAEASGDTKRATKYYKRLLTEDQTRFVGVQGLMKQKLAEGETDVALRLAEKAFSLRPSHNDTQTALFELQTKGGAWDGAQKTLEASVRAGHLPRDVARRRDAILLLEQSRALLDAGDIDAGKQAAIEANKSAPALVPAAVLAAEMHMLDDNKRAASAVIKKSWGLNPHPDLAGAFADIAPDETSTQRLKRFGVLTRQNSDNPETKLLTAELALADEDFPAARRAARELAETTPTTRSLSIMAAIEKGEGADDKTVRAWLNKALNAPRGSQWICDSCSNIHSTWQSRCQNCDSFDTLTWRAVPDMPQPNSAETLGFTAGVITSDASEEQGVKEGEIIDAKPAD</sequence>
<feature type="compositionally biased region" description="Basic and acidic residues" evidence="5">
    <location>
        <begin position="465"/>
        <end position="479"/>
    </location>
</feature>
<evidence type="ECO:0000256" key="2">
    <source>
        <dbReference type="ARBA" id="ARBA00022692"/>
    </source>
</evidence>
<evidence type="ECO:0000256" key="3">
    <source>
        <dbReference type="ARBA" id="ARBA00022989"/>
    </source>
</evidence>
<feature type="domain" description="HemY N-terminal" evidence="7">
    <location>
        <begin position="30"/>
        <end position="143"/>
    </location>
</feature>
<feature type="region of interest" description="Disordered" evidence="5">
    <location>
        <begin position="460"/>
        <end position="479"/>
    </location>
</feature>
<accession>A0ABQ5VWF4</accession>
<reference evidence="9" key="1">
    <citation type="journal article" date="2019" name="Int. J. Syst. Evol. Microbiol.">
        <title>The Global Catalogue of Microorganisms (GCM) 10K type strain sequencing project: providing services to taxonomists for standard genome sequencing and annotation.</title>
        <authorList>
            <consortium name="The Broad Institute Genomics Platform"/>
            <consortium name="The Broad Institute Genome Sequencing Center for Infectious Disease"/>
            <person name="Wu L."/>
            <person name="Ma J."/>
        </authorList>
    </citation>
    <scope>NUCLEOTIDE SEQUENCE [LARGE SCALE GENOMIC DNA]</scope>
    <source>
        <strain evidence="9">NBRC 110140</strain>
    </source>
</reference>
<keyword evidence="2 6" id="KW-0812">Transmembrane</keyword>
<comment type="subcellular location">
    <subcellularLocation>
        <location evidence="1">Membrane</location>
    </subcellularLocation>
</comment>
<evidence type="ECO:0000256" key="6">
    <source>
        <dbReference type="SAM" id="Phobius"/>
    </source>
</evidence>
<dbReference type="PIRSF" id="PIRSF031802">
    <property type="entry name" value="UCP031802"/>
    <property type="match status" value="1"/>
</dbReference>
<dbReference type="EMBL" id="BSNN01000004">
    <property type="protein sequence ID" value="GLQ35632.1"/>
    <property type="molecule type" value="Genomic_DNA"/>
</dbReference>
<evidence type="ECO:0000313" key="9">
    <source>
        <dbReference type="Proteomes" id="UP001156694"/>
    </source>
</evidence>
<evidence type="ECO:0000256" key="1">
    <source>
        <dbReference type="ARBA" id="ARBA00004370"/>
    </source>
</evidence>
<proteinExistence type="predicted"/>
<dbReference type="InterPro" id="IPR011990">
    <property type="entry name" value="TPR-like_helical_dom_sf"/>
</dbReference>
<name>A0ABQ5VWF4_9RHOB</name>
<evidence type="ECO:0000256" key="5">
    <source>
        <dbReference type="SAM" id="MobiDB-lite"/>
    </source>
</evidence>
<feature type="transmembrane region" description="Helical" evidence="6">
    <location>
        <begin position="45"/>
        <end position="76"/>
    </location>
</feature>
<gene>
    <name evidence="8" type="ORF">GCM10007939_19150</name>
</gene>
<dbReference type="Proteomes" id="UP001156694">
    <property type="component" value="Unassembled WGS sequence"/>
</dbReference>
<evidence type="ECO:0000313" key="8">
    <source>
        <dbReference type="EMBL" id="GLQ35632.1"/>
    </source>
</evidence>
<comment type="caution">
    <text evidence="8">The sequence shown here is derived from an EMBL/GenBank/DDBJ whole genome shotgun (WGS) entry which is preliminary data.</text>
</comment>
<dbReference type="RefSeq" id="WP_284378312.1">
    <property type="nucleotide sequence ID" value="NZ_BSNN01000004.1"/>
</dbReference>
<keyword evidence="3 6" id="KW-1133">Transmembrane helix</keyword>